<proteinExistence type="inferred from homology"/>
<comment type="similarity">
    <text evidence="1">Belongs to the FGGY kinase family.</text>
</comment>
<accession>A0A9D9GW38</accession>
<dbReference type="PIRSF" id="PIRSF000538">
    <property type="entry name" value="GlpK"/>
    <property type="match status" value="1"/>
</dbReference>
<dbReference type="PANTHER" id="PTHR43095:SF5">
    <property type="entry name" value="XYLULOSE KINASE"/>
    <property type="match status" value="1"/>
</dbReference>
<evidence type="ECO:0000259" key="4">
    <source>
        <dbReference type="Pfam" id="PF00370"/>
    </source>
</evidence>
<name>A0A9D9GW38_9FIRM</name>
<evidence type="ECO:0000313" key="7">
    <source>
        <dbReference type="Proteomes" id="UP000823634"/>
    </source>
</evidence>
<dbReference type="SUPFAM" id="SSF53067">
    <property type="entry name" value="Actin-like ATPase domain"/>
    <property type="match status" value="2"/>
</dbReference>
<feature type="domain" description="Carbohydrate kinase FGGY N-terminal" evidence="4">
    <location>
        <begin position="16"/>
        <end position="266"/>
    </location>
</feature>
<evidence type="ECO:0000313" key="6">
    <source>
        <dbReference type="EMBL" id="MBO8425978.1"/>
    </source>
</evidence>
<sequence length="529" mass="59794">MGNNKDSKPGRGSPLILTIDFGTQSVRAAIFDDKGECLAGEKKEYEPPYFSSKPGYAEQDPDYYFACLCECTKHLSSTYPELIKRVAGLTMTCFRDSAVLLDKDLNVIRPMILWLDQRYAKCEDPLPLWSRALFRLVGMTGAINLNRRRTIANWIKENEPENFAKIHKYVAISTYFIYKLTGKLVDSPSDYTGHYPINYRKKKWYKHPTKHYQGQIFSIRRDQLCELVDPEKPLGEITKQASEITGLPLGLTLYAAGSDKSCETLGSGVIDETMASLSYGTACSIESTSRKFAHPAPFLPSYPSVLPSCYNIDLQVYRGYWTINWFLKEFGAMNINDLIVDIVDPAEYDKRLLEIPPGSDGLILQPFWGSQLDKPEVKGSIIGFSDSTTKFHVYKALVEGIAYELRVGFERFEKKLNTKFDSLRIAGGGSKSDAVCQVTADIFGVPVTRVQTNETSSLGAAMIGFLSIGHFKDEKEAVEAMVHESKTFIPNKEKHAVYDELFYGVYCKLYKRLKKTYKFLFDFTAGKRN</sequence>
<feature type="domain" description="Carbohydrate kinase FGGY C-terminal" evidence="5">
    <location>
        <begin position="373"/>
        <end position="466"/>
    </location>
</feature>
<comment type="caution">
    <text evidence="6">The sequence shown here is derived from an EMBL/GenBank/DDBJ whole genome shotgun (WGS) entry which is preliminary data.</text>
</comment>
<dbReference type="AlphaFoldDB" id="A0A9D9GW38"/>
<dbReference type="Gene3D" id="3.30.420.40">
    <property type="match status" value="2"/>
</dbReference>
<keyword evidence="3 6" id="KW-0418">Kinase</keyword>
<evidence type="ECO:0000256" key="3">
    <source>
        <dbReference type="ARBA" id="ARBA00022777"/>
    </source>
</evidence>
<dbReference type="InterPro" id="IPR018485">
    <property type="entry name" value="FGGY_C"/>
</dbReference>
<protein>
    <submittedName>
        <fullName evidence="6">FGGY-family carbohydrate kinase</fullName>
    </submittedName>
</protein>
<gene>
    <name evidence="6" type="ORF">IAC61_01480</name>
</gene>
<dbReference type="Pfam" id="PF00370">
    <property type="entry name" value="FGGY_N"/>
    <property type="match status" value="1"/>
</dbReference>
<dbReference type="Pfam" id="PF02782">
    <property type="entry name" value="FGGY_C"/>
    <property type="match status" value="1"/>
</dbReference>
<dbReference type="Proteomes" id="UP000823634">
    <property type="component" value="Unassembled WGS sequence"/>
</dbReference>
<dbReference type="CDD" id="cd07779">
    <property type="entry name" value="ASKHA_NBD_FGGY_YgcE-like"/>
    <property type="match status" value="1"/>
</dbReference>
<dbReference type="InterPro" id="IPR000577">
    <property type="entry name" value="Carb_kinase_FGGY"/>
</dbReference>
<organism evidence="6 7">
    <name type="scientific">Candidatus Alloenteromonas pullistercoris</name>
    <dbReference type="NCBI Taxonomy" id="2840785"/>
    <lineage>
        <taxon>Bacteria</taxon>
        <taxon>Bacillati</taxon>
        <taxon>Bacillota</taxon>
        <taxon>Bacillota incertae sedis</taxon>
        <taxon>Candidatus Alloenteromonas</taxon>
    </lineage>
</organism>
<reference evidence="6" key="1">
    <citation type="submission" date="2020-10" db="EMBL/GenBank/DDBJ databases">
        <authorList>
            <person name="Gilroy R."/>
        </authorList>
    </citation>
    <scope>NUCLEOTIDE SEQUENCE</scope>
    <source>
        <strain evidence="6">17113</strain>
    </source>
</reference>
<evidence type="ECO:0000256" key="1">
    <source>
        <dbReference type="ARBA" id="ARBA00009156"/>
    </source>
</evidence>
<dbReference type="EMBL" id="JADINA010000011">
    <property type="protein sequence ID" value="MBO8425978.1"/>
    <property type="molecule type" value="Genomic_DNA"/>
</dbReference>
<dbReference type="InterPro" id="IPR050406">
    <property type="entry name" value="FGGY_Carb_Kinase"/>
</dbReference>
<dbReference type="GO" id="GO:0016301">
    <property type="term" value="F:kinase activity"/>
    <property type="evidence" value="ECO:0007669"/>
    <property type="project" value="UniProtKB-KW"/>
</dbReference>
<reference evidence="6" key="2">
    <citation type="journal article" date="2021" name="PeerJ">
        <title>Extensive microbial diversity within the chicken gut microbiome revealed by metagenomics and culture.</title>
        <authorList>
            <person name="Gilroy R."/>
            <person name="Ravi A."/>
            <person name="Getino M."/>
            <person name="Pursley I."/>
            <person name="Horton D.L."/>
            <person name="Alikhan N.F."/>
            <person name="Baker D."/>
            <person name="Gharbi K."/>
            <person name="Hall N."/>
            <person name="Watson M."/>
            <person name="Adriaenssens E.M."/>
            <person name="Foster-Nyarko E."/>
            <person name="Jarju S."/>
            <person name="Secka A."/>
            <person name="Antonio M."/>
            <person name="Oren A."/>
            <person name="Chaudhuri R.R."/>
            <person name="La Ragione R."/>
            <person name="Hildebrand F."/>
            <person name="Pallen M.J."/>
        </authorList>
    </citation>
    <scope>NUCLEOTIDE SEQUENCE</scope>
    <source>
        <strain evidence="6">17113</strain>
    </source>
</reference>
<keyword evidence="2" id="KW-0808">Transferase</keyword>
<dbReference type="InterPro" id="IPR043129">
    <property type="entry name" value="ATPase_NBD"/>
</dbReference>
<dbReference type="InterPro" id="IPR018484">
    <property type="entry name" value="FGGY_N"/>
</dbReference>
<dbReference type="PANTHER" id="PTHR43095">
    <property type="entry name" value="SUGAR KINASE"/>
    <property type="match status" value="1"/>
</dbReference>
<evidence type="ECO:0000259" key="5">
    <source>
        <dbReference type="Pfam" id="PF02782"/>
    </source>
</evidence>
<evidence type="ECO:0000256" key="2">
    <source>
        <dbReference type="ARBA" id="ARBA00022679"/>
    </source>
</evidence>
<dbReference type="GO" id="GO:0005975">
    <property type="term" value="P:carbohydrate metabolic process"/>
    <property type="evidence" value="ECO:0007669"/>
    <property type="project" value="InterPro"/>
</dbReference>